<evidence type="ECO:0000313" key="2">
    <source>
        <dbReference type="EMBL" id="CAH7685664.1"/>
    </source>
</evidence>
<reference evidence="2" key="1">
    <citation type="submission" date="2022-06" db="EMBL/GenBank/DDBJ databases">
        <authorList>
            <consortium name="SYNGENTA / RWTH Aachen University"/>
        </authorList>
    </citation>
    <scope>NUCLEOTIDE SEQUENCE</scope>
</reference>
<proteinExistence type="predicted"/>
<feature type="region of interest" description="Disordered" evidence="1">
    <location>
        <begin position="83"/>
        <end position="114"/>
    </location>
</feature>
<accession>A0AAV0BFX0</accession>
<protein>
    <submittedName>
        <fullName evidence="2">Expressed protein</fullName>
    </submittedName>
</protein>
<dbReference type="EMBL" id="CALTRL010005741">
    <property type="protein sequence ID" value="CAH7685664.1"/>
    <property type="molecule type" value="Genomic_DNA"/>
</dbReference>
<keyword evidence="3" id="KW-1185">Reference proteome</keyword>
<dbReference type="Proteomes" id="UP001153365">
    <property type="component" value="Unassembled WGS sequence"/>
</dbReference>
<dbReference type="AlphaFoldDB" id="A0AAV0BFX0"/>
<feature type="compositionally biased region" description="Polar residues" evidence="1">
    <location>
        <begin position="86"/>
        <end position="100"/>
    </location>
</feature>
<evidence type="ECO:0000256" key="1">
    <source>
        <dbReference type="SAM" id="MobiDB-lite"/>
    </source>
</evidence>
<gene>
    <name evidence="2" type="ORF">PPACK8108_LOCUS20235</name>
</gene>
<comment type="caution">
    <text evidence="2">The sequence shown here is derived from an EMBL/GenBank/DDBJ whole genome shotgun (WGS) entry which is preliminary data.</text>
</comment>
<sequence length="192" mass="22195">MGNSITKLSNRRIQQNLRIRESIKGLNDVRYPSKISRDQIEVQSSVENLKTKVIEQDGRDPQFDEMLRSLGQKEDKMLRILESRNQDSFNRTNELRTNQSSEHKSRSTTTTSSKLKRLSISQISDLLSNNRSSENLLNSTDDKNSKIDLINHLEVLTLRNYYNAVTVKDFKNSDPRISEPLKIAVWVSKSKK</sequence>
<organism evidence="2 3">
    <name type="scientific">Phakopsora pachyrhizi</name>
    <name type="common">Asian soybean rust disease fungus</name>
    <dbReference type="NCBI Taxonomy" id="170000"/>
    <lineage>
        <taxon>Eukaryota</taxon>
        <taxon>Fungi</taxon>
        <taxon>Dikarya</taxon>
        <taxon>Basidiomycota</taxon>
        <taxon>Pucciniomycotina</taxon>
        <taxon>Pucciniomycetes</taxon>
        <taxon>Pucciniales</taxon>
        <taxon>Phakopsoraceae</taxon>
        <taxon>Phakopsora</taxon>
    </lineage>
</organism>
<name>A0AAV0BFX0_PHAPC</name>
<evidence type="ECO:0000313" key="3">
    <source>
        <dbReference type="Proteomes" id="UP001153365"/>
    </source>
</evidence>